<dbReference type="Proteomes" id="UP000811609">
    <property type="component" value="Chromosome 10"/>
</dbReference>
<feature type="region of interest" description="Disordered" evidence="1">
    <location>
        <begin position="61"/>
        <end position="81"/>
    </location>
</feature>
<evidence type="ECO:0000313" key="2">
    <source>
        <dbReference type="EMBL" id="KAG6639241.1"/>
    </source>
</evidence>
<feature type="compositionally biased region" description="Polar residues" evidence="1">
    <location>
        <begin position="191"/>
        <end position="202"/>
    </location>
</feature>
<reference evidence="2" key="1">
    <citation type="submission" date="2020-12" db="EMBL/GenBank/DDBJ databases">
        <title>WGS assembly of Carya illinoinensis cv. Pawnee.</title>
        <authorList>
            <person name="Platts A."/>
            <person name="Shu S."/>
            <person name="Wright S."/>
            <person name="Barry K."/>
            <person name="Edger P."/>
            <person name="Pires J.C."/>
            <person name="Schmutz J."/>
        </authorList>
    </citation>
    <scope>NUCLEOTIDE SEQUENCE</scope>
    <source>
        <tissue evidence="2">Leaf</tissue>
    </source>
</reference>
<comment type="caution">
    <text evidence="2">The sequence shown here is derived from an EMBL/GenBank/DDBJ whole genome shotgun (WGS) entry which is preliminary data.</text>
</comment>
<feature type="region of interest" description="Disordered" evidence="1">
    <location>
        <begin position="191"/>
        <end position="219"/>
    </location>
</feature>
<dbReference type="EMBL" id="CM031818">
    <property type="protein sequence ID" value="KAG6639241.1"/>
    <property type="molecule type" value="Genomic_DNA"/>
</dbReference>
<keyword evidence="3" id="KW-1185">Reference proteome</keyword>
<proteinExistence type="predicted"/>
<feature type="region of interest" description="Disordered" evidence="1">
    <location>
        <begin position="247"/>
        <end position="291"/>
    </location>
</feature>
<protein>
    <submittedName>
        <fullName evidence="2">Uncharacterized protein</fullName>
    </submittedName>
</protein>
<organism evidence="2 3">
    <name type="scientific">Carya illinoinensis</name>
    <name type="common">Pecan</name>
    <dbReference type="NCBI Taxonomy" id="32201"/>
    <lineage>
        <taxon>Eukaryota</taxon>
        <taxon>Viridiplantae</taxon>
        <taxon>Streptophyta</taxon>
        <taxon>Embryophyta</taxon>
        <taxon>Tracheophyta</taxon>
        <taxon>Spermatophyta</taxon>
        <taxon>Magnoliopsida</taxon>
        <taxon>eudicotyledons</taxon>
        <taxon>Gunneridae</taxon>
        <taxon>Pentapetalae</taxon>
        <taxon>rosids</taxon>
        <taxon>fabids</taxon>
        <taxon>Fagales</taxon>
        <taxon>Juglandaceae</taxon>
        <taxon>Carya</taxon>
    </lineage>
</organism>
<dbReference type="EMBL" id="CM031818">
    <property type="protein sequence ID" value="KAG6639242.1"/>
    <property type="molecule type" value="Genomic_DNA"/>
</dbReference>
<evidence type="ECO:0000256" key="1">
    <source>
        <dbReference type="SAM" id="MobiDB-lite"/>
    </source>
</evidence>
<gene>
    <name evidence="2" type="ORF">CIPAW_10G085100</name>
</gene>
<name>A0A8T1PC64_CARIL</name>
<dbReference type="AlphaFoldDB" id="A0A8T1PC64"/>
<evidence type="ECO:0000313" key="3">
    <source>
        <dbReference type="Proteomes" id="UP000811609"/>
    </source>
</evidence>
<accession>A0A8T1PC64</accession>
<feature type="compositionally biased region" description="Basic and acidic residues" evidence="1">
    <location>
        <begin position="70"/>
        <end position="81"/>
    </location>
</feature>
<sequence length="416" mass="46792">MGCISSKFVTRSTSFHEGQNQSLQRANDIPVLEEPNMSSSGSDHYLALVHTANMVAKKLQSWDSNSNTSSKRDIEPARTETDSKWELIASLDHGVVEHAQPAPKVMGSTDTDFRRRSRSCHWSPEHRVSSFTVEFTEGIKEEKSYRRCNGMARSRSIHTVEEYDAMLENIRSGVQQRWLDGKDYSSNMQQEYTNTKPLGSKTSSKKSYHAEDKEESGLQEMKQLCSKGEDLVLEYTTEDLMRSEAETKVAIPSPNSNSSSSGQENREVIPSPCSSSSTKESHLSEVAGQEGRMFGKGFKRKEISEDLESLRIPPNFELPTILSLREWLHVGGQVYSPGSYATPKFGSYSLPIRGTVSECSEDFIFNPEMVAAYEKCMHQLEAEEESVIQQIVEGSEEECTKDKHAKVYTLEETKSM</sequence>
<feature type="compositionally biased region" description="Low complexity" evidence="1">
    <location>
        <begin position="252"/>
        <end position="261"/>
    </location>
</feature>